<dbReference type="GeneID" id="128633727"/>
<keyword evidence="2" id="KW-1185">Reference proteome</keyword>
<evidence type="ECO:0000313" key="2">
    <source>
        <dbReference type="Proteomes" id="UP000221080"/>
    </source>
</evidence>
<dbReference type="Proteomes" id="UP000221080">
    <property type="component" value="Chromosome 10"/>
</dbReference>
<dbReference type="InterPro" id="IPR036770">
    <property type="entry name" value="Ankyrin_rpt-contain_sf"/>
</dbReference>
<proteinExistence type="predicted"/>
<feature type="domain" description="Ubiquitin-like" evidence="1">
    <location>
        <begin position="1"/>
        <end position="73"/>
    </location>
</feature>
<dbReference type="OrthoDB" id="8856820at2759"/>
<dbReference type="InterPro" id="IPR029071">
    <property type="entry name" value="Ubiquitin-like_domsf"/>
</dbReference>
<dbReference type="PROSITE" id="PS50053">
    <property type="entry name" value="UBIQUITIN_2"/>
    <property type="match status" value="1"/>
</dbReference>
<dbReference type="PANTHER" id="PTHR46885:SF1">
    <property type="entry name" value="PROTEIN ANKUB1"/>
    <property type="match status" value="1"/>
</dbReference>
<accession>A0A9F7TJD4</accession>
<dbReference type="SMART" id="SM00248">
    <property type="entry name" value="ANK"/>
    <property type="match status" value="3"/>
</dbReference>
<protein>
    <submittedName>
        <fullName evidence="3">Protein ANKUB1</fullName>
    </submittedName>
</protein>
<dbReference type="Gene3D" id="1.25.40.20">
    <property type="entry name" value="Ankyrin repeat-containing domain"/>
    <property type="match status" value="1"/>
</dbReference>
<dbReference type="SMART" id="SM00213">
    <property type="entry name" value="UBQ"/>
    <property type="match status" value="1"/>
</dbReference>
<dbReference type="KEGG" id="ipu:128633727"/>
<organism evidence="2 3">
    <name type="scientific">Ictalurus punctatus</name>
    <name type="common">Channel catfish</name>
    <name type="synonym">Silurus punctatus</name>
    <dbReference type="NCBI Taxonomy" id="7998"/>
    <lineage>
        <taxon>Eukaryota</taxon>
        <taxon>Metazoa</taxon>
        <taxon>Chordata</taxon>
        <taxon>Craniata</taxon>
        <taxon>Vertebrata</taxon>
        <taxon>Euteleostomi</taxon>
        <taxon>Actinopterygii</taxon>
        <taxon>Neopterygii</taxon>
        <taxon>Teleostei</taxon>
        <taxon>Ostariophysi</taxon>
        <taxon>Siluriformes</taxon>
        <taxon>Ictaluridae</taxon>
        <taxon>Ictalurus</taxon>
    </lineage>
</organism>
<dbReference type="AlphaFoldDB" id="A0A9F7TJD4"/>
<gene>
    <name evidence="3" type="primary">LOC128633727</name>
</gene>
<evidence type="ECO:0000313" key="3">
    <source>
        <dbReference type="RefSeq" id="XP_053539339.1"/>
    </source>
</evidence>
<dbReference type="SUPFAM" id="SSF48403">
    <property type="entry name" value="Ankyrin repeat"/>
    <property type="match status" value="1"/>
</dbReference>
<sequence>MRIFIAFEESRELFDIAPDDTVAAIKQMVKACFSVQLYDDKQVKRIMELKFAGAVLQDDWCLADVGISSGTTICCQLKLLPQGGKMSLNEKTEVEKFDTKYHALQEVRKAVLHVFSAVTKQTLPIMGTACLLASSVSKLRSLVSLLLGLPISAFTLSTQSGAELYDCNLLSHYAVQAGDTLCLDTWNGWTELLKDSLEGHKNKVQCHFSEDKPILRFQKRLALYVAAAHGHLEMATWLLDNGVQAHEPVGVHPSRVWCYETDHPESLKCPVHAAVEAGQLLILKMFLSRNILNLACRDTSNRNLLQIAIVHQHKKCVSHLVSKLYTRVTFRGFALSTWIYVQIKIWIIKAKRGLLKTSVTANSGPFRSRVEDTLLIDGFSLSRMSSVLRGSVFKGCTRVNKSSCEFQALTSQLTDLSCPCHHPAVLSSQNASERLPQLLPLAPNKRRGKKTKGNKGCGRKKPKEILVAENTDHKLDEWSSKVPLPHTVQDTGPRPLFIHSNPKSEKIFCSSLESFTHLCGRTPRQNAIYCLATASAFVEKPWLQQLAVAQTLARRSIQKFCKVN</sequence>
<dbReference type="InterPro" id="IPR042788">
    <property type="entry name" value="ANKUB1"/>
</dbReference>
<dbReference type="InterPro" id="IPR002110">
    <property type="entry name" value="Ankyrin_rpt"/>
</dbReference>
<evidence type="ECO:0000259" key="1">
    <source>
        <dbReference type="PROSITE" id="PS50053"/>
    </source>
</evidence>
<dbReference type="Pfam" id="PF00240">
    <property type="entry name" value="ubiquitin"/>
    <property type="match status" value="1"/>
</dbReference>
<dbReference type="PANTHER" id="PTHR46885">
    <property type="entry name" value="PROTEIN ANKUB1"/>
    <property type="match status" value="1"/>
</dbReference>
<dbReference type="RefSeq" id="XP_053539339.1">
    <property type="nucleotide sequence ID" value="XM_053683364.1"/>
</dbReference>
<dbReference type="Gene3D" id="3.10.20.90">
    <property type="entry name" value="Phosphatidylinositol 3-kinase Catalytic Subunit, Chain A, domain 1"/>
    <property type="match status" value="1"/>
</dbReference>
<reference evidence="3" key="2">
    <citation type="submission" date="2025-08" db="UniProtKB">
        <authorList>
            <consortium name="RefSeq"/>
        </authorList>
    </citation>
    <scope>IDENTIFICATION</scope>
    <source>
        <tissue evidence="3">Blood</tissue>
    </source>
</reference>
<dbReference type="SUPFAM" id="SSF54236">
    <property type="entry name" value="Ubiquitin-like"/>
    <property type="match status" value="1"/>
</dbReference>
<dbReference type="InterPro" id="IPR000626">
    <property type="entry name" value="Ubiquitin-like_dom"/>
</dbReference>
<name>A0A9F7TJD4_ICTPU</name>
<reference evidence="2" key="1">
    <citation type="journal article" date="2016" name="Nat. Commun.">
        <title>The channel catfish genome sequence provides insights into the evolution of scale formation in teleosts.</title>
        <authorList>
            <person name="Liu Z."/>
            <person name="Liu S."/>
            <person name="Yao J."/>
            <person name="Bao L."/>
            <person name="Zhang J."/>
            <person name="Li Y."/>
            <person name="Jiang C."/>
            <person name="Sun L."/>
            <person name="Wang R."/>
            <person name="Zhang Y."/>
            <person name="Zhou T."/>
            <person name="Zeng Q."/>
            <person name="Fu Q."/>
            <person name="Gao S."/>
            <person name="Li N."/>
            <person name="Koren S."/>
            <person name="Jiang Y."/>
            <person name="Zimin A."/>
            <person name="Xu P."/>
            <person name="Phillippy A.M."/>
            <person name="Geng X."/>
            <person name="Song L."/>
            <person name="Sun F."/>
            <person name="Li C."/>
            <person name="Wang X."/>
            <person name="Chen A."/>
            <person name="Jin Y."/>
            <person name="Yuan Z."/>
            <person name="Yang Y."/>
            <person name="Tan S."/>
            <person name="Peatman E."/>
            <person name="Lu J."/>
            <person name="Qin Z."/>
            <person name="Dunham R."/>
            <person name="Li Z."/>
            <person name="Sonstegard T."/>
            <person name="Feng J."/>
            <person name="Danzmann R.G."/>
            <person name="Schroeder S."/>
            <person name="Scheffler B."/>
            <person name="Duke M.V."/>
            <person name="Ballard L."/>
            <person name="Kucuktas H."/>
            <person name="Kaltenboeck L."/>
            <person name="Liu H."/>
            <person name="Armbruster J."/>
            <person name="Xie Y."/>
            <person name="Kirby M.L."/>
            <person name="Tian Y."/>
            <person name="Flanagan M.E."/>
            <person name="Mu W."/>
            <person name="Waldbieser G.C."/>
        </authorList>
    </citation>
    <scope>NUCLEOTIDE SEQUENCE [LARGE SCALE GENOMIC DNA]</scope>
    <source>
        <strain evidence="2">SDA103</strain>
    </source>
</reference>